<dbReference type="RefSeq" id="WP_112373606.1">
    <property type="nucleotide sequence ID" value="NZ_CP069793.1"/>
</dbReference>
<evidence type="ECO:0000313" key="4">
    <source>
        <dbReference type="Proteomes" id="UP000251241"/>
    </source>
</evidence>
<evidence type="ECO:0000259" key="1">
    <source>
        <dbReference type="PROSITE" id="PS50213"/>
    </source>
</evidence>
<dbReference type="SUPFAM" id="SSF82153">
    <property type="entry name" value="FAS1 domain"/>
    <property type="match status" value="2"/>
</dbReference>
<reference evidence="3 5" key="2">
    <citation type="submission" date="2019-10" db="EMBL/GenBank/DDBJ databases">
        <authorList>
            <person name="Karimi E."/>
        </authorList>
    </citation>
    <scope>NUCLEOTIDE SEQUENCE [LARGE SCALE GENOMIC DNA]</scope>
    <source>
        <strain evidence="3">Sphingobacterium sp. 8BC</strain>
    </source>
</reference>
<evidence type="ECO:0000313" key="2">
    <source>
        <dbReference type="EMBL" id="SPZ83760.1"/>
    </source>
</evidence>
<gene>
    <name evidence="2" type="ORF">NCTC11343_00279</name>
    <name evidence="3" type="ORF">SPHINGO8BC_50929</name>
</gene>
<dbReference type="EMBL" id="UAUU01000002">
    <property type="protein sequence ID" value="SPZ83760.1"/>
    <property type="molecule type" value="Genomic_DNA"/>
</dbReference>
<dbReference type="PANTHER" id="PTHR10900:SF77">
    <property type="entry name" value="FI19380P1"/>
    <property type="match status" value="1"/>
</dbReference>
<dbReference type="GeneID" id="97179241"/>
<organism evidence="2 4">
    <name type="scientific">Sphingobacterium multivorum</name>
    <dbReference type="NCBI Taxonomy" id="28454"/>
    <lineage>
        <taxon>Bacteria</taxon>
        <taxon>Pseudomonadati</taxon>
        <taxon>Bacteroidota</taxon>
        <taxon>Sphingobacteriia</taxon>
        <taxon>Sphingobacteriales</taxon>
        <taxon>Sphingobacteriaceae</taxon>
        <taxon>Sphingobacterium</taxon>
    </lineage>
</organism>
<accession>A0A654CP78</accession>
<dbReference type="InterPro" id="IPR050904">
    <property type="entry name" value="Adhesion/Biosynth-related"/>
</dbReference>
<dbReference type="AlphaFoldDB" id="A0A2X2L3E6"/>
<dbReference type="InterPro" id="IPR036378">
    <property type="entry name" value="FAS1_dom_sf"/>
</dbReference>
<reference evidence="2 4" key="1">
    <citation type="submission" date="2018-06" db="EMBL/GenBank/DDBJ databases">
        <authorList>
            <consortium name="Pathogen Informatics"/>
            <person name="Doyle S."/>
        </authorList>
    </citation>
    <scope>NUCLEOTIDE SEQUENCE [LARGE SCALE GENOMIC DNA]</scope>
    <source>
        <strain evidence="2 4">NCTC11343</strain>
    </source>
</reference>
<proteinExistence type="predicted"/>
<dbReference type="EMBL" id="CABWMV010000024">
    <property type="protein sequence ID" value="VXC92686.1"/>
    <property type="molecule type" value="Genomic_DNA"/>
</dbReference>
<evidence type="ECO:0000313" key="5">
    <source>
        <dbReference type="Proteomes" id="UP000432350"/>
    </source>
</evidence>
<sequence length="447" mass="50961">MKNKSINAVWYILLLCTTAVFVLLSCQKTEFMPELVGEEVPYKNEASQDVTQLLTTHNEAKVFLAAWQKSNIVALSKAAGVNTKVTVLAPTDNALKQVGITLETIQKMTTEEAADFVQFYSFLGDLNQIKLGKYSLMVRSMLKNQNYRVPFYDNTEPVGRRYDIYAYRHYLAVKDGDLLVNGKSKGKLAYEPATNGGIYMLEKVIEKPTMTILEALIADGRFTFFVESQRLSEEMFYEKMLDDIEPLWGYRMSKEEFLSYYPEARVSYQRGWDIDRDPFYNELPNLNLTATFAPTDDAFRKAGFNSVADILAFNAKRGDVRYDDLYFEPRGSYPTDTLFSFHRNWGRVFATEDPAYGIAMSNNTVFYSNDLDPALLNDYYVNIGGSSQVQYAYKMPLAFSKNGNQIQMKIKETEQAPINIIETDINTVNGPIHVVDNLLLPKGFKLK</sequence>
<dbReference type="PROSITE" id="PS51257">
    <property type="entry name" value="PROKAR_LIPOPROTEIN"/>
    <property type="match status" value="1"/>
</dbReference>
<protein>
    <submittedName>
        <fullName evidence="2">Fasciclin domain</fullName>
    </submittedName>
</protein>
<name>A0A2X2L3E6_SPHMU</name>
<dbReference type="Gene3D" id="2.30.180.10">
    <property type="entry name" value="FAS1 domain"/>
    <property type="match status" value="2"/>
</dbReference>
<accession>A0A2X2L3E6</accession>
<dbReference type="PROSITE" id="PS50213">
    <property type="entry name" value="FAS1"/>
    <property type="match status" value="1"/>
</dbReference>
<dbReference type="PANTHER" id="PTHR10900">
    <property type="entry name" value="PERIOSTIN-RELATED"/>
    <property type="match status" value="1"/>
</dbReference>
<evidence type="ECO:0000313" key="3">
    <source>
        <dbReference type="EMBL" id="VXC92686.1"/>
    </source>
</evidence>
<dbReference type="Proteomes" id="UP000432350">
    <property type="component" value="Unassembled WGS sequence"/>
</dbReference>
<feature type="domain" description="FAS1" evidence="1">
    <location>
        <begin position="47"/>
        <end position="205"/>
    </location>
</feature>
<dbReference type="InterPro" id="IPR000782">
    <property type="entry name" value="FAS1_domain"/>
</dbReference>
<dbReference type="Proteomes" id="UP000251241">
    <property type="component" value="Unassembled WGS sequence"/>
</dbReference>